<reference evidence="11" key="1">
    <citation type="journal article" date="2019" name="Int. J. Syst. Evol. Microbiol.">
        <title>The Global Catalogue of Microorganisms (GCM) 10K type strain sequencing project: providing services to taxonomists for standard genome sequencing and annotation.</title>
        <authorList>
            <consortium name="The Broad Institute Genomics Platform"/>
            <consortium name="The Broad Institute Genome Sequencing Center for Infectious Disease"/>
            <person name="Wu L."/>
            <person name="Ma J."/>
        </authorList>
    </citation>
    <scope>NUCLEOTIDE SEQUENCE [LARGE SCALE GENOMIC DNA]</scope>
    <source>
        <strain evidence="11">CCUG 57401</strain>
    </source>
</reference>
<dbReference type="CDD" id="cd03255">
    <property type="entry name" value="ABC_MJ0796_LolCDE_FtsE"/>
    <property type="match status" value="1"/>
</dbReference>
<dbReference type="Pfam" id="PF00005">
    <property type="entry name" value="ABC_tran"/>
    <property type="match status" value="1"/>
</dbReference>
<keyword evidence="1 8" id="KW-0813">Transport</keyword>
<dbReference type="GO" id="GO:0005524">
    <property type="term" value="F:ATP binding"/>
    <property type="evidence" value="ECO:0007669"/>
    <property type="project" value="UniProtKB-KW"/>
</dbReference>
<dbReference type="PROSITE" id="PS50893">
    <property type="entry name" value="ABC_TRANSPORTER_2"/>
    <property type="match status" value="1"/>
</dbReference>
<protein>
    <recommendedName>
        <fullName evidence="8">Lipoprotein-releasing system ATP-binding protein LolD</fullName>
        <ecNumber evidence="8">7.6.2.-</ecNumber>
    </recommendedName>
</protein>
<evidence type="ECO:0000313" key="10">
    <source>
        <dbReference type="EMBL" id="MFC5498483.1"/>
    </source>
</evidence>
<evidence type="ECO:0000313" key="11">
    <source>
        <dbReference type="Proteomes" id="UP001596037"/>
    </source>
</evidence>
<organism evidence="10 11">
    <name type="scientific">Caenimonas terrae</name>
    <dbReference type="NCBI Taxonomy" id="696074"/>
    <lineage>
        <taxon>Bacteria</taxon>
        <taxon>Pseudomonadati</taxon>
        <taxon>Pseudomonadota</taxon>
        <taxon>Betaproteobacteria</taxon>
        <taxon>Burkholderiales</taxon>
        <taxon>Comamonadaceae</taxon>
        <taxon>Caenimonas</taxon>
    </lineage>
</organism>
<evidence type="ECO:0000256" key="4">
    <source>
        <dbReference type="ARBA" id="ARBA00022741"/>
    </source>
</evidence>
<feature type="domain" description="ABC transporter" evidence="9">
    <location>
        <begin position="18"/>
        <end position="235"/>
    </location>
</feature>
<dbReference type="SUPFAM" id="SSF52540">
    <property type="entry name" value="P-loop containing nucleoside triphosphate hydrolases"/>
    <property type="match status" value="1"/>
</dbReference>
<dbReference type="SMART" id="SM00382">
    <property type="entry name" value="AAA"/>
    <property type="match status" value="1"/>
</dbReference>
<evidence type="ECO:0000256" key="7">
    <source>
        <dbReference type="ARBA" id="ARBA00023136"/>
    </source>
</evidence>
<dbReference type="InterPro" id="IPR015854">
    <property type="entry name" value="ABC_transpr_LolD-like"/>
</dbReference>
<comment type="caution">
    <text evidence="10">The sequence shown here is derived from an EMBL/GenBank/DDBJ whole genome shotgun (WGS) entry which is preliminary data.</text>
</comment>
<dbReference type="EC" id="7.6.2.-" evidence="8"/>
<dbReference type="InterPro" id="IPR011924">
    <property type="entry name" value="LolD_lipo_ATP-bd"/>
</dbReference>
<comment type="subunit">
    <text evidence="8">The complex is composed of two ATP-binding proteins (LolD) and two transmembrane proteins (LolC and LolE).</text>
</comment>
<name>A0ABW0NF07_9BURK</name>
<keyword evidence="7 8" id="KW-0472">Membrane</keyword>
<proteinExistence type="inferred from homology"/>
<dbReference type="InterPro" id="IPR027417">
    <property type="entry name" value="P-loop_NTPase"/>
</dbReference>
<dbReference type="PANTHER" id="PTHR24220">
    <property type="entry name" value="IMPORT ATP-BINDING PROTEIN"/>
    <property type="match status" value="1"/>
</dbReference>
<evidence type="ECO:0000256" key="8">
    <source>
        <dbReference type="RuleBase" id="RU367068"/>
    </source>
</evidence>
<dbReference type="Gene3D" id="3.40.50.300">
    <property type="entry name" value="P-loop containing nucleotide triphosphate hydrolases"/>
    <property type="match status" value="1"/>
</dbReference>
<keyword evidence="2 8" id="KW-1003">Cell membrane</keyword>
<accession>A0ABW0NF07</accession>
<dbReference type="NCBIfam" id="TIGR02211">
    <property type="entry name" value="LolD_lipo_ex"/>
    <property type="match status" value="1"/>
</dbReference>
<comment type="subcellular location">
    <subcellularLocation>
        <location evidence="8">Cell inner membrane</location>
        <topology evidence="8">Peripheral membrane protein</topology>
    </subcellularLocation>
</comment>
<keyword evidence="11" id="KW-1185">Reference proteome</keyword>
<keyword evidence="4 8" id="KW-0547">Nucleotide-binding</keyword>
<dbReference type="EMBL" id="JBHSMF010000006">
    <property type="protein sequence ID" value="MFC5498483.1"/>
    <property type="molecule type" value="Genomic_DNA"/>
</dbReference>
<gene>
    <name evidence="8 10" type="primary">lolD</name>
    <name evidence="10" type="ORF">ACFPOE_13135</name>
</gene>
<comment type="similarity">
    <text evidence="8">Belongs to the ABC transporter superfamily. Lipoprotein translocase (TC 3.A.1.125) family.</text>
</comment>
<evidence type="ECO:0000256" key="5">
    <source>
        <dbReference type="ARBA" id="ARBA00022840"/>
    </source>
</evidence>
<evidence type="ECO:0000259" key="9">
    <source>
        <dbReference type="PROSITE" id="PS50893"/>
    </source>
</evidence>
<evidence type="ECO:0000256" key="1">
    <source>
        <dbReference type="ARBA" id="ARBA00022448"/>
    </source>
</evidence>
<dbReference type="PROSITE" id="PS00211">
    <property type="entry name" value="ABC_TRANSPORTER_1"/>
    <property type="match status" value="1"/>
</dbReference>
<evidence type="ECO:0000256" key="3">
    <source>
        <dbReference type="ARBA" id="ARBA00022519"/>
    </source>
</evidence>
<keyword evidence="10" id="KW-0449">Lipoprotein</keyword>
<dbReference type="Proteomes" id="UP001596037">
    <property type="component" value="Unassembled WGS sequence"/>
</dbReference>
<dbReference type="InterPro" id="IPR003439">
    <property type="entry name" value="ABC_transporter-like_ATP-bd"/>
</dbReference>
<dbReference type="PANTHER" id="PTHR24220:SF689">
    <property type="entry name" value="LIPOPROTEIN-RELEASING SYSTEM ATP-BINDING PROTEIN LOLD"/>
    <property type="match status" value="1"/>
</dbReference>
<dbReference type="InterPro" id="IPR017911">
    <property type="entry name" value="MacB-like_ATP-bd"/>
</dbReference>
<dbReference type="RefSeq" id="WP_376850535.1">
    <property type="nucleotide sequence ID" value="NZ_JBHSMF010000006.1"/>
</dbReference>
<dbReference type="InterPro" id="IPR003593">
    <property type="entry name" value="AAA+_ATPase"/>
</dbReference>
<keyword evidence="3 8" id="KW-0997">Cell inner membrane</keyword>
<keyword evidence="5 8" id="KW-0067">ATP-binding</keyword>
<sequence length="236" mass="25259">MTPAPGTGRPFADGDIVLQCQGLTKRFTEGPLDVEVLHGIDLQVRAGETLAIVGASGSGKSTLLHLLGGLDAPTAGAVQLMGQEMSRLSAAEQGRLRNRHLGFVYQFHHLLPEFSALDNVGMPLRIRRMTTEACHAQAQQTLASVGLAERVRHRPAELSGGERQRVAIARALVTRPACVLADEPTGNLDRSTADGVFDLMLQLARDQGTAFVLVTHDDTLAARCGRQLRLTSGRLG</sequence>
<evidence type="ECO:0000256" key="6">
    <source>
        <dbReference type="ARBA" id="ARBA00022967"/>
    </source>
</evidence>
<keyword evidence="6 8" id="KW-1278">Translocase</keyword>
<dbReference type="InterPro" id="IPR017871">
    <property type="entry name" value="ABC_transporter-like_CS"/>
</dbReference>
<evidence type="ECO:0000256" key="2">
    <source>
        <dbReference type="ARBA" id="ARBA00022475"/>
    </source>
</evidence>
<comment type="function">
    <text evidence="8">Part of the ABC transporter complex LolCDE involved in the translocation of mature outer membrane-directed lipoproteins, from the inner membrane to the periplasmic chaperone, LolA. Responsible for the formation of the LolA-lipoprotein complex in an ATP-dependent manner.</text>
</comment>